<dbReference type="Gene3D" id="2.10.60.10">
    <property type="entry name" value="CD59"/>
    <property type="match status" value="1"/>
</dbReference>
<dbReference type="GO" id="GO:0098552">
    <property type="term" value="C:side of membrane"/>
    <property type="evidence" value="ECO:0007669"/>
    <property type="project" value="UniProtKB-KW"/>
</dbReference>
<evidence type="ECO:0000256" key="7">
    <source>
        <dbReference type="ARBA" id="ARBA00023180"/>
    </source>
</evidence>
<dbReference type="PANTHER" id="PTHR47613:SF1">
    <property type="entry name" value="SPERM ACROSOME MEMBRANE-ASSOCIATED PROTEIN 4"/>
    <property type="match status" value="1"/>
</dbReference>
<keyword evidence="3" id="KW-0336">GPI-anchor</keyword>
<dbReference type="InterPro" id="IPR045860">
    <property type="entry name" value="Snake_toxin-like_sf"/>
</dbReference>
<feature type="domain" description="UPAR/Ly6" evidence="10">
    <location>
        <begin position="56"/>
        <end position="138"/>
    </location>
</feature>
<keyword evidence="12" id="KW-1185">Reference proteome</keyword>
<dbReference type="GO" id="GO:0005886">
    <property type="term" value="C:plasma membrane"/>
    <property type="evidence" value="ECO:0007669"/>
    <property type="project" value="UniProtKB-SubCell"/>
</dbReference>
<evidence type="ECO:0000313" key="11">
    <source>
        <dbReference type="Ensembl" id="ENSAPEP00000030896.1"/>
    </source>
</evidence>
<keyword evidence="6" id="KW-1015">Disulfide bond</keyword>
<keyword evidence="4" id="KW-0732">Signal</keyword>
<evidence type="ECO:0000313" key="12">
    <source>
        <dbReference type="Proteomes" id="UP000265080"/>
    </source>
</evidence>
<dbReference type="Proteomes" id="UP000265080">
    <property type="component" value="Chromosome 7"/>
</dbReference>
<evidence type="ECO:0000256" key="9">
    <source>
        <dbReference type="ARBA" id="ARBA00029446"/>
    </source>
</evidence>
<evidence type="ECO:0000256" key="5">
    <source>
        <dbReference type="ARBA" id="ARBA00023136"/>
    </source>
</evidence>
<dbReference type="GO" id="GO:0007623">
    <property type="term" value="P:circadian rhythm"/>
    <property type="evidence" value="ECO:0007669"/>
    <property type="project" value="Ensembl"/>
</dbReference>
<keyword evidence="5" id="KW-0472">Membrane</keyword>
<reference evidence="11 12" key="1">
    <citation type="submission" date="2018-03" db="EMBL/GenBank/DDBJ databases">
        <title>Finding Nemo's genes: A chromosome-scale reference assembly of the genome of the orange clownfish Amphiprion percula.</title>
        <authorList>
            <person name="Lehmann R."/>
        </authorList>
    </citation>
    <scope>NUCLEOTIDE SEQUENCE</scope>
</reference>
<dbReference type="Pfam" id="PF00021">
    <property type="entry name" value="UPAR_LY6"/>
    <property type="match status" value="1"/>
</dbReference>
<evidence type="ECO:0000256" key="1">
    <source>
        <dbReference type="ARBA" id="ARBA00004609"/>
    </source>
</evidence>
<dbReference type="GO" id="GO:0035036">
    <property type="term" value="P:sperm-egg recognition"/>
    <property type="evidence" value="ECO:0007669"/>
    <property type="project" value="TreeGrafter"/>
</dbReference>
<reference evidence="11" key="2">
    <citation type="submission" date="2025-08" db="UniProtKB">
        <authorList>
            <consortium name="Ensembl"/>
        </authorList>
    </citation>
    <scope>IDENTIFICATION</scope>
</reference>
<proteinExistence type="inferred from homology"/>
<evidence type="ECO:0000256" key="2">
    <source>
        <dbReference type="ARBA" id="ARBA00022475"/>
    </source>
</evidence>
<reference evidence="11" key="3">
    <citation type="submission" date="2025-09" db="UniProtKB">
        <authorList>
            <consortium name="Ensembl"/>
        </authorList>
    </citation>
    <scope>IDENTIFICATION</scope>
</reference>
<keyword evidence="8" id="KW-0449">Lipoprotein</keyword>
<dbReference type="Ensembl" id="ENSAPET00000031718.1">
    <property type="protein sequence ID" value="ENSAPEP00000030896.1"/>
    <property type="gene ID" value="ENSAPEG00000021949.1"/>
</dbReference>
<name>A0A3P8U218_AMPPE</name>
<sequence length="158" mass="17990">MQIDTTHGSKTEKILVGNYRWTRFSFSDHRRFTLVALSFSLWGLNFQKAYVFQSPLFCYTCVFPTISPLDCIRFPLKCPPGQLCLSSRAVGLKGDFRVVLYEKSCVLPTLCGLTGEKYTMGINFTFTNECCNTHLCNRAAAPYWTGTFLTLLTIHSVW</sequence>
<keyword evidence="7" id="KW-0325">Glycoprotein</keyword>
<dbReference type="STRING" id="161767.ENSAPEP00000030896"/>
<accession>A0A3P8U218</accession>
<dbReference type="AlphaFoldDB" id="A0A3P8U218"/>
<dbReference type="InterPro" id="IPR016054">
    <property type="entry name" value="LY6_UPA_recep-like"/>
</dbReference>
<comment type="similarity">
    <text evidence="9">Belongs to the SPACA4/bouncer family.</text>
</comment>
<dbReference type="InterPro" id="IPR046354">
    <property type="entry name" value="SPACA4/Bouncer"/>
</dbReference>
<evidence type="ECO:0000256" key="8">
    <source>
        <dbReference type="ARBA" id="ARBA00023288"/>
    </source>
</evidence>
<comment type="subcellular location">
    <subcellularLocation>
        <location evidence="1">Cell membrane</location>
        <topology evidence="1">Lipid-anchor</topology>
        <topology evidence="1">GPI-anchor</topology>
    </subcellularLocation>
</comment>
<evidence type="ECO:0000256" key="3">
    <source>
        <dbReference type="ARBA" id="ARBA00022622"/>
    </source>
</evidence>
<evidence type="ECO:0000259" key="10">
    <source>
        <dbReference type="Pfam" id="PF00021"/>
    </source>
</evidence>
<protein>
    <submittedName>
        <fullName evidence="11">Ly6 domain containing, pigment cell</fullName>
    </submittedName>
</protein>
<dbReference type="PANTHER" id="PTHR47613">
    <property type="entry name" value="SPERM ACROSOME MEMBRANE-ASSOCIATED PROTEIN 4"/>
    <property type="match status" value="1"/>
</dbReference>
<dbReference type="SUPFAM" id="SSF57302">
    <property type="entry name" value="Snake toxin-like"/>
    <property type="match status" value="1"/>
</dbReference>
<keyword evidence="2" id="KW-1003">Cell membrane</keyword>
<evidence type="ECO:0000256" key="4">
    <source>
        <dbReference type="ARBA" id="ARBA00022729"/>
    </source>
</evidence>
<organism evidence="11 12">
    <name type="scientific">Amphiprion percula</name>
    <name type="common">Orange clownfish</name>
    <name type="synonym">Lutjanus percula</name>
    <dbReference type="NCBI Taxonomy" id="161767"/>
    <lineage>
        <taxon>Eukaryota</taxon>
        <taxon>Metazoa</taxon>
        <taxon>Chordata</taxon>
        <taxon>Craniata</taxon>
        <taxon>Vertebrata</taxon>
        <taxon>Euteleostomi</taxon>
        <taxon>Actinopterygii</taxon>
        <taxon>Neopterygii</taxon>
        <taxon>Teleostei</taxon>
        <taxon>Neoteleostei</taxon>
        <taxon>Acanthomorphata</taxon>
        <taxon>Ovalentaria</taxon>
        <taxon>Pomacentridae</taxon>
        <taxon>Amphiprion</taxon>
    </lineage>
</organism>
<dbReference type="GeneTree" id="ENSGT00390000002843"/>
<evidence type="ECO:0000256" key="6">
    <source>
        <dbReference type="ARBA" id="ARBA00023157"/>
    </source>
</evidence>